<keyword evidence="4 6" id="KW-1133">Transmembrane helix</keyword>
<dbReference type="PANTHER" id="PTHR23291:SF50">
    <property type="entry name" value="PROTEIN LIFEGUARD 4"/>
    <property type="match status" value="1"/>
</dbReference>
<dbReference type="GO" id="GO:0005886">
    <property type="term" value="C:plasma membrane"/>
    <property type="evidence" value="ECO:0007669"/>
    <property type="project" value="TreeGrafter"/>
</dbReference>
<organism evidence="7 8">
    <name type="scientific">Candidatus Mesenet longicola</name>
    <dbReference type="NCBI Taxonomy" id="1892558"/>
    <lineage>
        <taxon>Bacteria</taxon>
        <taxon>Pseudomonadati</taxon>
        <taxon>Pseudomonadota</taxon>
        <taxon>Alphaproteobacteria</taxon>
        <taxon>Rickettsiales</taxon>
        <taxon>Anaplasmataceae</taxon>
        <taxon>Candidatus Mesenet</taxon>
    </lineage>
</organism>
<feature type="transmembrane region" description="Helical" evidence="6">
    <location>
        <begin position="61"/>
        <end position="80"/>
    </location>
</feature>
<proteinExistence type="inferred from homology"/>
<sequence>MSFVKDQQNVRSQGVYYSAGLRNYLVKVYNYMAMALGITGIVAFFTASSQTIMSAVYGTPLQWLIVFLPIILVSVMSYKLHSLSFQSIITIFVSFSALMGISLSYIFVLYTAESIARVFFITAAMFGAMALYGNNTKHDLTKLGSFLMMGVIGLIIASLVNLFLGSHPLQFAISLITVVMFTLMTAYDAQRIKDLYYQFNDGSEIATNKLAIMGSTSLYFNFINIFLSLLRLFGDRK</sequence>
<name>A0A8J3MP25_9RICK</name>
<dbReference type="InterPro" id="IPR006214">
    <property type="entry name" value="Bax_inhibitor_1-related"/>
</dbReference>
<feature type="transmembrane region" description="Helical" evidence="6">
    <location>
        <begin position="145"/>
        <end position="164"/>
    </location>
</feature>
<dbReference type="CDD" id="cd10432">
    <property type="entry name" value="BI-1-like_bacterial"/>
    <property type="match status" value="1"/>
</dbReference>
<dbReference type="EMBL" id="BNGU01000015">
    <property type="protein sequence ID" value="GHM59480.1"/>
    <property type="molecule type" value="Genomic_DNA"/>
</dbReference>
<keyword evidence="5 6" id="KW-0472">Membrane</keyword>
<evidence type="ECO:0000256" key="1">
    <source>
        <dbReference type="ARBA" id="ARBA00004141"/>
    </source>
</evidence>
<feature type="transmembrane region" description="Helical" evidence="6">
    <location>
        <begin position="87"/>
        <end position="108"/>
    </location>
</feature>
<dbReference type="Pfam" id="PF01027">
    <property type="entry name" value="Bax1-I"/>
    <property type="match status" value="1"/>
</dbReference>
<accession>A0A8J3MP25</accession>
<comment type="similarity">
    <text evidence="2 6">Belongs to the BI1 family.</text>
</comment>
<evidence type="ECO:0000256" key="4">
    <source>
        <dbReference type="ARBA" id="ARBA00022989"/>
    </source>
</evidence>
<evidence type="ECO:0000256" key="5">
    <source>
        <dbReference type="ARBA" id="ARBA00023136"/>
    </source>
</evidence>
<feature type="transmembrane region" description="Helical" evidence="6">
    <location>
        <begin position="28"/>
        <end position="49"/>
    </location>
</feature>
<comment type="subcellular location">
    <subcellularLocation>
        <location evidence="1">Membrane</location>
        <topology evidence="1">Multi-pass membrane protein</topology>
    </subcellularLocation>
</comment>
<gene>
    <name evidence="7" type="ORF">sL5_04730</name>
</gene>
<comment type="caution">
    <text evidence="7">The sequence shown here is derived from an EMBL/GenBank/DDBJ whole genome shotgun (WGS) entry which is preliminary data.</text>
</comment>
<feature type="transmembrane region" description="Helical" evidence="6">
    <location>
        <begin position="170"/>
        <end position="189"/>
    </location>
</feature>
<dbReference type="AlphaFoldDB" id="A0A8J3MP25"/>
<evidence type="ECO:0000256" key="3">
    <source>
        <dbReference type="ARBA" id="ARBA00022692"/>
    </source>
</evidence>
<feature type="transmembrane region" description="Helical" evidence="6">
    <location>
        <begin position="210"/>
        <end position="233"/>
    </location>
</feature>
<dbReference type="PANTHER" id="PTHR23291">
    <property type="entry name" value="BAX INHIBITOR-RELATED"/>
    <property type="match status" value="1"/>
</dbReference>
<keyword evidence="8" id="KW-1185">Reference proteome</keyword>
<reference evidence="7 8" key="1">
    <citation type="journal article" date="2021" name="Microb. Ecol.">
        <title>Candidatus Mesenet longicola: Novel Endosymbionts of Brontispa longissima that Induce Cytoplasmic Incompatibility.</title>
        <authorList>
            <person name="Takano S."/>
            <person name="Gotoh Y."/>
            <person name="Hayashi T."/>
        </authorList>
    </citation>
    <scope>NUCLEOTIDE SEQUENCE [LARGE SCALE GENOMIC DNA]</scope>
    <source>
        <strain evidence="7">L5</strain>
    </source>
</reference>
<keyword evidence="3 6" id="KW-0812">Transmembrane</keyword>
<feature type="transmembrane region" description="Helical" evidence="6">
    <location>
        <begin position="114"/>
        <end position="133"/>
    </location>
</feature>
<evidence type="ECO:0000313" key="8">
    <source>
        <dbReference type="Proteomes" id="UP000637906"/>
    </source>
</evidence>
<protein>
    <submittedName>
        <fullName evidence="7">Membrane protein</fullName>
    </submittedName>
</protein>
<evidence type="ECO:0000256" key="2">
    <source>
        <dbReference type="ARBA" id="ARBA00010350"/>
    </source>
</evidence>
<dbReference type="Proteomes" id="UP000637906">
    <property type="component" value="Unassembled WGS sequence"/>
</dbReference>
<evidence type="ECO:0000313" key="7">
    <source>
        <dbReference type="EMBL" id="GHM59480.1"/>
    </source>
</evidence>
<evidence type="ECO:0000256" key="6">
    <source>
        <dbReference type="RuleBase" id="RU004379"/>
    </source>
</evidence>